<feature type="transmembrane region" description="Helical" evidence="11">
    <location>
        <begin position="131"/>
        <end position="150"/>
    </location>
</feature>
<keyword evidence="4" id="KW-1003">Cell membrane</keyword>
<evidence type="ECO:0000256" key="8">
    <source>
        <dbReference type="ARBA" id="ARBA00022989"/>
    </source>
</evidence>
<dbReference type="FunFam" id="3.40.50.300:FF:000221">
    <property type="entry name" value="Multidrug ABC transporter ATP-binding protein"/>
    <property type="match status" value="1"/>
</dbReference>
<dbReference type="GO" id="GO:0016887">
    <property type="term" value="F:ATP hydrolysis activity"/>
    <property type="evidence" value="ECO:0007669"/>
    <property type="project" value="InterPro"/>
</dbReference>
<evidence type="ECO:0000256" key="11">
    <source>
        <dbReference type="SAM" id="Phobius"/>
    </source>
</evidence>
<feature type="transmembrane region" description="Helical" evidence="11">
    <location>
        <begin position="56"/>
        <end position="77"/>
    </location>
</feature>
<dbReference type="InterPro" id="IPR027417">
    <property type="entry name" value="P-loop_NTPase"/>
</dbReference>
<evidence type="ECO:0000256" key="1">
    <source>
        <dbReference type="ARBA" id="ARBA00004651"/>
    </source>
</evidence>
<dbReference type="FunFam" id="1.20.1560.10:FF:000011">
    <property type="entry name" value="Multidrug ABC transporter ATP-binding protein"/>
    <property type="match status" value="1"/>
</dbReference>
<dbReference type="PROSITE" id="PS50893">
    <property type="entry name" value="ABC_TRANSPORTER_2"/>
    <property type="match status" value="1"/>
</dbReference>
<evidence type="ECO:0000259" key="13">
    <source>
        <dbReference type="PROSITE" id="PS50929"/>
    </source>
</evidence>
<dbReference type="SUPFAM" id="SSF52540">
    <property type="entry name" value="P-loop containing nucleoside triphosphate hydrolases"/>
    <property type="match status" value="1"/>
</dbReference>
<keyword evidence="6" id="KW-0547">Nucleotide-binding</keyword>
<evidence type="ECO:0000256" key="4">
    <source>
        <dbReference type="ARBA" id="ARBA00022475"/>
    </source>
</evidence>
<dbReference type="AlphaFoldDB" id="A0A147K902"/>
<dbReference type="PATRIC" id="fig|1150625.3.peg.1467"/>
<sequence length="585" mass="66056">MRIFKDLWWFFVQEKKAYGIGILMLLCVALLELVPPKVIGIVVDLIITNELTTRNLFLWSIVLISAGIFMYGLRYVWRVMIFGASVKLAKQLRDDMFSHFTKMPPSFYQKKRTGDLMAHATNDIQAVRETAGAGVLTLVDSLAVGGFVIITMASTISWKLTVIALLPMPIMAILTNYYGTLLHSRFHFAQEAFSHLNDKTQESINGIKVMKTFGQESKDVESFSKQSENVVEKNMSVAKVDSLFDPTISIIVGISFFLSIAFGSRFVMNDEMTLGELISFTTYLGLLIWPMLAFGWLFNIVERGRASYDRIQTLLREKSDIKMGEDLVDNQPIGSLEYQVEEFYYPDSETKALSQIYFTLNKGQTLGIVGKTGAGKTTLLKILMREYSLTNGCIIFANKSIEQYTLRSLRESIGYVPQDHYLFSMSVRDNIAFGVPNSTDEEVYSASKLAHIYEDIQDFTRGFHTMVGEKGVSLSGGQKQRISIARAILMQPELLVLDDSLSAVDAKTEEAILTSLKNNRKDQTTIITAHRMSAVQHADLIIVLDKGKIAERGTHEELMKLKGMYYDMYLLQQLESKVEEGDRHE</sequence>
<comment type="caution">
    <text evidence="14">The sequence shown here is derived from an EMBL/GenBank/DDBJ whole genome shotgun (WGS) entry which is preliminary data.</text>
</comment>
<keyword evidence="9 11" id="KW-0472">Membrane</keyword>
<gene>
    <name evidence="14" type="ORF">Q75_06995</name>
</gene>
<keyword evidence="3" id="KW-0813">Transport</keyword>
<keyword evidence="5 11" id="KW-0812">Transmembrane</keyword>
<keyword evidence="15" id="KW-1185">Reference proteome</keyword>
<dbReference type="GO" id="GO:0015421">
    <property type="term" value="F:ABC-type oligopeptide transporter activity"/>
    <property type="evidence" value="ECO:0007669"/>
    <property type="project" value="TreeGrafter"/>
</dbReference>
<feature type="domain" description="ABC transporter" evidence="12">
    <location>
        <begin position="338"/>
        <end position="571"/>
    </location>
</feature>
<dbReference type="OrthoDB" id="9770415at2"/>
<feature type="transmembrane region" description="Helical" evidence="11">
    <location>
        <begin position="156"/>
        <end position="178"/>
    </location>
</feature>
<evidence type="ECO:0000313" key="14">
    <source>
        <dbReference type="EMBL" id="KUP06826.1"/>
    </source>
</evidence>
<dbReference type="STRING" id="1150625.Q75_06995"/>
<evidence type="ECO:0000256" key="5">
    <source>
        <dbReference type="ARBA" id="ARBA00022692"/>
    </source>
</evidence>
<dbReference type="Gene3D" id="1.20.1560.10">
    <property type="entry name" value="ABC transporter type 1, transmembrane domain"/>
    <property type="match status" value="1"/>
</dbReference>
<evidence type="ECO:0000256" key="9">
    <source>
        <dbReference type="ARBA" id="ARBA00023136"/>
    </source>
</evidence>
<dbReference type="GO" id="GO:0046677">
    <property type="term" value="P:response to antibiotic"/>
    <property type="evidence" value="ECO:0007669"/>
    <property type="project" value="UniProtKB-KW"/>
</dbReference>
<feature type="transmembrane region" description="Helical" evidence="11">
    <location>
        <begin position="243"/>
        <end position="268"/>
    </location>
</feature>
<keyword evidence="10" id="KW-0046">Antibiotic resistance</keyword>
<evidence type="ECO:0000256" key="7">
    <source>
        <dbReference type="ARBA" id="ARBA00022840"/>
    </source>
</evidence>
<dbReference type="PROSITE" id="PS50929">
    <property type="entry name" value="ABC_TM1F"/>
    <property type="match status" value="1"/>
</dbReference>
<comment type="similarity">
    <text evidence="2">Belongs to the ABC transporter superfamily.</text>
</comment>
<evidence type="ECO:0000256" key="6">
    <source>
        <dbReference type="ARBA" id="ARBA00022741"/>
    </source>
</evidence>
<proteinExistence type="inferred from homology"/>
<dbReference type="Gene3D" id="3.40.50.300">
    <property type="entry name" value="P-loop containing nucleotide triphosphate hydrolases"/>
    <property type="match status" value="1"/>
</dbReference>
<accession>A0A147K902</accession>
<dbReference type="CDD" id="cd18541">
    <property type="entry name" value="ABC_6TM_TmrB_like"/>
    <property type="match status" value="1"/>
</dbReference>
<dbReference type="InterPro" id="IPR011527">
    <property type="entry name" value="ABC1_TM_dom"/>
</dbReference>
<keyword evidence="7 14" id="KW-0067">ATP-binding</keyword>
<protein>
    <submittedName>
        <fullName evidence="14">Multidrug ABC transporter ATP-binding protein</fullName>
    </submittedName>
</protein>
<dbReference type="SMART" id="SM00382">
    <property type="entry name" value="AAA"/>
    <property type="match status" value="1"/>
</dbReference>
<dbReference type="Proteomes" id="UP000074108">
    <property type="component" value="Unassembled WGS sequence"/>
</dbReference>
<evidence type="ECO:0000256" key="2">
    <source>
        <dbReference type="ARBA" id="ARBA00005417"/>
    </source>
</evidence>
<dbReference type="GO" id="GO:0005886">
    <property type="term" value="C:plasma membrane"/>
    <property type="evidence" value="ECO:0007669"/>
    <property type="project" value="UniProtKB-SubCell"/>
</dbReference>
<dbReference type="InterPro" id="IPR003439">
    <property type="entry name" value="ABC_transporter-like_ATP-bd"/>
</dbReference>
<feature type="transmembrane region" description="Helical" evidence="11">
    <location>
        <begin position="280"/>
        <end position="301"/>
    </location>
</feature>
<organism evidence="14 15">
    <name type="scientific">Bacillus coahuilensis p1.1.43</name>
    <dbReference type="NCBI Taxonomy" id="1150625"/>
    <lineage>
        <taxon>Bacteria</taxon>
        <taxon>Bacillati</taxon>
        <taxon>Bacillota</taxon>
        <taxon>Bacilli</taxon>
        <taxon>Bacillales</taxon>
        <taxon>Bacillaceae</taxon>
        <taxon>Bacillus</taxon>
    </lineage>
</organism>
<evidence type="ECO:0000256" key="3">
    <source>
        <dbReference type="ARBA" id="ARBA00022448"/>
    </source>
</evidence>
<feature type="domain" description="ABC transmembrane type-1" evidence="13">
    <location>
        <begin position="20"/>
        <end position="303"/>
    </location>
</feature>
<dbReference type="RefSeq" id="WP_059282701.1">
    <property type="nucleotide sequence ID" value="NZ_LDYG01000026.1"/>
</dbReference>
<dbReference type="SUPFAM" id="SSF90123">
    <property type="entry name" value="ABC transporter transmembrane region"/>
    <property type="match status" value="1"/>
</dbReference>
<dbReference type="PANTHER" id="PTHR43394">
    <property type="entry name" value="ATP-DEPENDENT PERMEASE MDL1, MITOCHONDRIAL"/>
    <property type="match status" value="1"/>
</dbReference>
<dbReference type="InterPro" id="IPR036640">
    <property type="entry name" value="ABC1_TM_sf"/>
</dbReference>
<dbReference type="PROSITE" id="PS00211">
    <property type="entry name" value="ABC_TRANSPORTER_1"/>
    <property type="match status" value="1"/>
</dbReference>
<dbReference type="Pfam" id="PF00664">
    <property type="entry name" value="ABC_membrane"/>
    <property type="match status" value="1"/>
</dbReference>
<evidence type="ECO:0000259" key="12">
    <source>
        <dbReference type="PROSITE" id="PS50893"/>
    </source>
</evidence>
<keyword evidence="8 11" id="KW-1133">Transmembrane helix</keyword>
<dbReference type="GO" id="GO:0005524">
    <property type="term" value="F:ATP binding"/>
    <property type="evidence" value="ECO:0007669"/>
    <property type="project" value="UniProtKB-KW"/>
</dbReference>
<dbReference type="InterPro" id="IPR039421">
    <property type="entry name" value="Type_1_exporter"/>
</dbReference>
<comment type="subcellular location">
    <subcellularLocation>
        <location evidence="1">Cell membrane</location>
        <topology evidence="1">Multi-pass membrane protein</topology>
    </subcellularLocation>
</comment>
<name>A0A147K902_9BACI</name>
<reference evidence="14 15" key="1">
    <citation type="journal article" date="2016" name="Front. Microbiol.">
        <title>Microevolution Analysis of Bacillus coahuilensis Unveils Differences in Phosphorus Acquisition Strategies and Their Regulation.</title>
        <authorList>
            <person name="Gomez-Lunar Z."/>
            <person name="Hernandez-Gonzalez I."/>
            <person name="Rodriguez-Torres M.D."/>
            <person name="Souza V."/>
            <person name="Olmedo-Alvarez G."/>
        </authorList>
    </citation>
    <scope>NUCLEOTIDE SEQUENCE [LARGE SCALE GENOMIC DNA]</scope>
    <source>
        <strain evidence="15">p1.1.43</strain>
    </source>
</reference>
<evidence type="ECO:0000256" key="10">
    <source>
        <dbReference type="ARBA" id="ARBA00023251"/>
    </source>
</evidence>
<dbReference type="EMBL" id="LDYG01000026">
    <property type="protein sequence ID" value="KUP06826.1"/>
    <property type="molecule type" value="Genomic_DNA"/>
</dbReference>
<dbReference type="PANTHER" id="PTHR43394:SF1">
    <property type="entry name" value="ATP-BINDING CASSETTE SUB-FAMILY B MEMBER 10, MITOCHONDRIAL"/>
    <property type="match status" value="1"/>
</dbReference>
<dbReference type="Pfam" id="PF00005">
    <property type="entry name" value="ABC_tran"/>
    <property type="match status" value="1"/>
</dbReference>
<dbReference type="InterPro" id="IPR017871">
    <property type="entry name" value="ABC_transporter-like_CS"/>
</dbReference>
<dbReference type="InterPro" id="IPR003593">
    <property type="entry name" value="AAA+_ATPase"/>
</dbReference>
<evidence type="ECO:0000313" key="15">
    <source>
        <dbReference type="Proteomes" id="UP000074108"/>
    </source>
</evidence>